<evidence type="ECO:0000313" key="2">
    <source>
        <dbReference type="Proteomes" id="UP001054889"/>
    </source>
</evidence>
<dbReference type="AlphaFoldDB" id="A0AAV5BET5"/>
<dbReference type="Proteomes" id="UP001054889">
    <property type="component" value="Unassembled WGS sequence"/>
</dbReference>
<accession>A0AAV5BET5</accession>
<dbReference type="PANTHER" id="PTHR19338">
    <property type="entry name" value="TRANSLOCASE OF INNER MITOCHONDRIAL MEMBRANE 13 HOMOLOG"/>
    <property type="match status" value="1"/>
</dbReference>
<name>A0AAV5BET5_ELECO</name>
<keyword evidence="2" id="KW-1185">Reference proteome</keyword>
<dbReference type="Gene3D" id="1.20.5.4130">
    <property type="match status" value="1"/>
</dbReference>
<gene>
    <name evidence="1" type="primary">ga00492</name>
    <name evidence="1" type="ORF">PR202_ga00492</name>
</gene>
<sequence>MHALLLKLAAKEGEESMDIQRKMWARDVREMAYDVQDYVDAFTDNLSLVRAGGGEQGWGFAPRISELKARMVEVGEHRARYDFGDLNCGSDASQSFDPWVSSFFSEEDHLIGIDGSTEDFVSWL</sequence>
<protein>
    <recommendedName>
        <fullName evidence="3">Rx N-terminal domain-containing protein</fullName>
    </recommendedName>
</protein>
<evidence type="ECO:0008006" key="3">
    <source>
        <dbReference type="Google" id="ProtNLM"/>
    </source>
</evidence>
<evidence type="ECO:0000313" key="1">
    <source>
        <dbReference type="EMBL" id="GJM84786.1"/>
    </source>
</evidence>
<dbReference type="PANTHER" id="PTHR19338:SF65">
    <property type="entry name" value="OS06G0163900 PROTEIN"/>
    <property type="match status" value="1"/>
</dbReference>
<comment type="caution">
    <text evidence="1">The sequence shown here is derived from an EMBL/GenBank/DDBJ whole genome shotgun (WGS) entry which is preliminary data.</text>
</comment>
<reference evidence="1" key="2">
    <citation type="submission" date="2021-12" db="EMBL/GenBank/DDBJ databases">
        <title>Resequencing data analysis of finger millet.</title>
        <authorList>
            <person name="Hatakeyama M."/>
            <person name="Aluri S."/>
            <person name="Balachadran M.T."/>
            <person name="Sivarajan S.R."/>
            <person name="Poveda L."/>
            <person name="Shimizu-Inatsugi R."/>
            <person name="Schlapbach R."/>
            <person name="Sreeman S.M."/>
            <person name="Shimizu K.K."/>
        </authorList>
    </citation>
    <scope>NUCLEOTIDE SEQUENCE</scope>
</reference>
<reference evidence="1" key="1">
    <citation type="journal article" date="2018" name="DNA Res.">
        <title>Multiple hybrid de novo genome assembly of finger millet, an orphan allotetraploid crop.</title>
        <authorList>
            <person name="Hatakeyama M."/>
            <person name="Aluri S."/>
            <person name="Balachadran M.T."/>
            <person name="Sivarajan S.R."/>
            <person name="Patrignani A."/>
            <person name="Gruter S."/>
            <person name="Poveda L."/>
            <person name="Shimizu-Inatsugi R."/>
            <person name="Baeten J."/>
            <person name="Francoijs K.J."/>
            <person name="Nataraja K.N."/>
            <person name="Reddy Y.A.N."/>
            <person name="Phadnis S."/>
            <person name="Ravikumar R.L."/>
            <person name="Schlapbach R."/>
            <person name="Sreeman S.M."/>
            <person name="Shimizu K.K."/>
        </authorList>
    </citation>
    <scope>NUCLEOTIDE SEQUENCE</scope>
</reference>
<organism evidence="1 2">
    <name type="scientific">Eleusine coracana subsp. coracana</name>
    <dbReference type="NCBI Taxonomy" id="191504"/>
    <lineage>
        <taxon>Eukaryota</taxon>
        <taxon>Viridiplantae</taxon>
        <taxon>Streptophyta</taxon>
        <taxon>Embryophyta</taxon>
        <taxon>Tracheophyta</taxon>
        <taxon>Spermatophyta</taxon>
        <taxon>Magnoliopsida</taxon>
        <taxon>Liliopsida</taxon>
        <taxon>Poales</taxon>
        <taxon>Poaceae</taxon>
        <taxon>PACMAD clade</taxon>
        <taxon>Chloridoideae</taxon>
        <taxon>Cynodonteae</taxon>
        <taxon>Eleusininae</taxon>
        <taxon>Eleusine</taxon>
    </lineage>
</organism>
<dbReference type="EMBL" id="BQKI01000001">
    <property type="protein sequence ID" value="GJM84786.1"/>
    <property type="molecule type" value="Genomic_DNA"/>
</dbReference>
<proteinExistence type="predicted"/>